<dbReference type="AlphaFoldDB" id="A0A495PXJ4"/>
<sequence>MTEKLIRKGFIAAGLMNIVAVLTFSRFFTNEVIPETDPVVMSNFGLLMIVVWGFAYLGTAANYKNVKWVVGTFVIEKLIYVIAWGKWIGSNDISAVYDKDLFAGIFFSVYGINDFIFFVFFIMVFYKLLRNKN</sequence>
<dbReference type="OrthoDB" id="7433042at2"/>
<evidence type="ECO:0000313" key="3">
    <source>
        <dbReference type="Proteomes" id="UP000276282"/>
    </source>
</evidence>
<comment type="caution">
    <text evidence="2">The sequence shown here is derived from an EMBL/GenBank/DDBJ whole genome shotgun (WGS) entry which is preliminary data.</text>
</comment>
<protein>
    <submittedName>
        <fullName evidence="2">Uncharacterized protein</fullName>
    </submittedName>
</protein>
<dbReference type="Proteomes" id="UP000276282">
    <property type="component" value="Unassembled WGS sequence"/>
</dbReference>
<proteinExistence type="predicted"/>
<keyword evidence="1" id="KW-1133">Transmembrane helix</keyword>
<keyword evidence="1" id="KW-0812">Transmembrane</keyword>
<reference evidence="2 3" key="1">
    <citation type="submission" date="2018-10" db="EMBL/GenBank/DDBJ databases">
        <title>Genomic Encyclopedia of Archaeal and Bacterial Type Strains, Phase II (KMG-II): from individual species to whole genera.</title>
        <authorList>
            <person name="Goeker M."/>
        </authorList>
    </citation>
    <scope>NUCLEOTIDE SEQUENCE [LARGE SCALE GENOMIC DNA]</scope>
    <source>
        <strain evidence="2 3">DSM 19839</strain>
    </source>
</reference>
<feature type="transmembrane region" description="Helical" evidence="1">
    <location>
        <begin position="40"/>
        <end position="61"/>
    </location>
</feature>
<feature type="transmembrane region" description="Helical" evidence="1">
    <location>
        <begin position="9"/>
        <end position="28"/>
    </location>
</feature>
<evidence type="ECO:0000256" key="1">
    <source>
        <dbReference type="SAM" id="Phobius"/>
    </source>
</evidence>
<dbReference type="EMBL" id="RBLG01000002">
    <property type="protein sequence ID" value="RKS53509.1"/>
    <property type="molecule type" value="Genomic_DNA"/>
</dbReference>
<dbReference type="RefSeq" id="WP_121345597.1">
    <property type="nucleotide sequence ID" value="NZ_RBLG01000002.1"/>
</dbReference>
<gene>
    <name evidence="2" type="ORF">BC962_1761</name>
</gene>
<accession>A0A495PXJ4</accession>
<feature type="transmembrane region" description="Helical" evidence="1">
    <location>
        <begin position="68"/>
        <end position="89"/>
    </location>
</feature>
<evidence type="ECO:0000313" key="2">
    <source>
        <dbReference type="EMBL" id="RKS53509.1"/>
    </source>
</evidence>
<organism evidence="2 3">
    <name type="scientific">Gillisia mitskevichiae</name>
    <dbReference type="NCBI Taxonomy" id="270921"/>
    <lineage>
        <taxon>Bacteria</taxon>
        <taxon>Pseudomonadati</taxon>
        <taxon>Bacteroidota</taxon>
        <taxon>Flavobacteriia</taxon>
        <taxon>Flavobacteriales</taxon>
        <taxon>Flavobacteriaceae</taxon>
        <taxon>Gillisia</taxon>
    </lineage>
</organism>
<name>A0A495PXJ4_9FLAO</name>
<keyword evidence="1" id="KW-0472">Membrane</keyword>
<keyword evidence="3" id="KW-1185">Reference proteome</keyword>
<feature type="transmembrane region" description="Helical" evidence="1">
    <location>
        <begin position="101"/>
        <end position="126"/>
    </location>
</feature>